<evidence type="ECO:0000313" key="1">
    <source>
        <dbReference type="EMBL" id="TLU64625.1"/>
    </source>
</evidence>
<evidence type="ECO:0008006" key="3">
    <source>
        <dbReference type="Google" id="ProtNLM"/>
    </source>
</evidence>
<protein>
    <recommendedName>
        <fullName evidence="3">Lipoprotein</fullName>
    </recommendedName>
</protein>
<gene>
    <name evidence="1" type="ORF">FE810_11080</name>
</gene>
<dbReference type="EMBL" id="VCBC01000010">
    <property type="protein sequence ID" value="TLU64625.1"/>
    <property type="molecule type" value="Genomic_DNA"/>
</dbReference>
<dbReference type="OrthoDB" id="7017945at2"/>
<dbReference type="PROSITE" id="PS51257">
    <property type="entry name" value="PROKAR_LIPOPROTEIN"/>
    <property type="match status" value="1"/>
</dbReference>
<organism evidence="1 2">
    <name type="scientific">Thalassotalea litorea</name>
    <dbReference type="NCBI Taxonomy" id="2020715"/>
    <lineage>
        <taxon>Bacteria</taxon>
        <taxon>Pseudomonadati</taxon>
        <taxon>Pseudomonadota</taxon>
        <taxon>Gammaproteobacteria</taxon>
        <taxon>Alteromonadales</taxon>
        <taxon>Colwelliaceae</taxon>
        <taxon>Thalassotalea</taxon>
    </lineage>
</organism>
<sequence>MLRKVVLCCSVIIAGCASVPNVNQYSGDDGSVLKVTRFLNEPILGSRTSIYSSDAQMQCISFDAKKVSKFMNVGAFNPLISDFNLEGVKLEPGKEVFLQMDTRAGMSSCPLVVSLIPEDNVNYEIRITGNILASPHQCVAKLYSIPKDTNLLKPDNFSYYNDCKSRN</sequence>
<reference evidence="1 2" key="1">
    <citation type="submission" date="2019-05" db="EMBL/GenBank/DDBJ databases">
        <title>Genome sequences of Thalassotalea litorea 1K03283.</title>
        <authorList>
            <person name="Zhang D."/>
        </authorList>
    </citation>
    <scope>NUCLEOTIDE SEQUENCE [LARGE SCALE GENOMIC DNA]</scope>
    <source>
        <strain evidence="1 2">MCCC 1K03283</strain>
    </source>
</reference>
<keyword evidence="2" id="KW-1185">Reference proteome</keyword>
<accession>A0A5R9IGH7</accession>
<dbReference type="RefSeq" id="WP_138320123.1">
    <property type="nucleotide sequence ID" value="NZ_VCBC01000010.1"/>
</dbReference>
<dbReference type="Proteomes" id="UP000307790">
    <property type="component" value="Unassembled WGS sequence"/>
</dbReference>
<proteinExistence type="predicted"/>
<name>A0A5R9IGH7_9GAMM</name>
<evidence type="ECO:0000313" key="2">
    <source>
        <dbReference type="Proteomes" id="UP000307790"/>
    </source>
</evidence>
<comment type="caution">
    <text evidence="1">The sequence shown here is derived from an EMBL/GenBank/DDBJ whole genome shotgun (WGS) entry which is preliminary data.</text>
</comment>
<dbReference type="AlphaFoldDB" id="A0A5R9IGH7"/>